<dbReference type="EC" id="6.3.3.2" evidence="5"/>
<dbReference type="GO" id="GO:0030272">
    <property type="term" value="F:5-formyltetrahydrofolate cyclo-ligase activity"/>
    <property type="evidence" value="ECO:0007669"/>
    <property type="project" value="UniProtKB-EC"/>
</dbReference>
<dbReference type="PANTHER" id="PTHR23407">
    <property type="entry name" value="ATPASE INHIBITOR/5-FORMYLTETRAHYDROFOLATE CYCLO-LIGASE"/>
    <property type="match status" value="1"/>
</dbReference>
<evidence type="ECO:0000256" key="3">
    <source>
        <dbReference type="ARBA" id="ARBA00022840"/>
    </source>
</evidence>
<comment type="caution">
    <text evidence="6">The sequence shown here is derived from an EMBL/GenBank/DDBJ whole genome shotgun (WGS) entry which is preliminary data.</text>
</comment>
<dbReference type="Gene3D" id="3.40.50.10420">
    <property type="entry name" value="NagB/RpiA/CoA transferase-like"/>
    <property type="match status" value="1"/>
</dbReference>
<gene>
    <name evidence="6" type="ORF">FD15_GL001747</name>
</gene>
<dbReference type="GO" id="GO:0009396">
    <property type="term" value="P:folic acid-containing compound biosynthetic process"/>
    <property type="evidence" value="ECO:0007669"/>
    <property type="project" value="TreeGrafter"/>
</dbReference>
<dbReference type="SUPFAM" id="SSF100950">
    <property type="entry name" value="NagB/RpiA/CoA transferase-like"/>
    <property type="match status" value="1"/>
</dbReference>
<name>A0A0R2DM25_9LACO</name>
<dbReference type="GO" id="GO:0005524">
    <property type="term" value="F:ATP binding"/>
    <property type="evidence" value="ECO:0007669"/>
    <property type="project" value="UniProtKB-KW"/>
</dbReference>
<dbReference type="Proteomes" id="UP000050961">
    <property type="component" value="Unassembled WGS sequence"/>
</dbReference>
<dbReference type="NCBIfam" id="TIGR02727">
    <property type="entry name" value="MTHFS_bact"/>
    <property type="match status" value="1"/>
</dbReference>
<keyword evidence="2 4" id="KW-0547">Nucleotide-binding</keyword>
<dbReference type="PATRIC" id="fig|1423806.3.peg.1778"/>
<reference evidence="6 7" key="1">
    <citation type="journal article" date="2015" name="Genome Announc.">
        <title>Expanding the biotechnology potential of lactobacilli through comparative genomics of 213 strains and associated genera.</title>
        <authorList>
            <person name="Sun Z."/>
            <person name="Harris H.M."/>
            <person name="McCann A."/>
            <person name="Guo C."/>
            <person name="Argimon S."/>
            <person name="Zhang W."/>
            <person name="Yang X."/>
            <person name="Jeffery I.B."/>
            <person name="Cooney J.C."/>
            <person name="Kagawa T.F."/>
            <person name="Liu W."/>
            <person name="Song Y."/>
            <person name="Salvetti E."/>
            <person name="Wrobel A."/>
            <person name="Rasinkangas P."/>
            <person name="Parkhill J."/>
            <person name="Rea M.C."/>
            <person name="O'Sullivan O."/>
            <person name="Ritari J."/>
            <person name="Douillard F.P."/>
            <person name="Paul Ross R."/>
            <person name="Yang R."/>
            <person name="Briner A.E."/>
            <person name="Felis G.E."/>
            <person name="de Vos W.M."/>
            <person name="Barrangou R."/>
            <person name="Klaenhammer T.R."/>
            <person name="Caufield P.W."/>
            <person name="Cui Y."/>
            <person name="Zhang H."/>
            <person name="O'Toole P.W."/>
        </authorList>
    </citation>
    <scope>NUCLEOTIDE SEQUENCE [LARGE SCALE GENOMIC DNA]</scope>
    <source>
        <strain evidence="6 7">DSM 21376</strain>
    </source>
</reference>
<comment type="cofactor">
    <cofactor evidence="5">
        <name>Mg(2+)</name>
        <dbReference type="ChEBI" id="CHEBI:18420"/>
    </cofactor>
</comment>
<keyword evidence="6" id="KW-0436">Ligase</keyword>
<keyword evidence="5" id="KW-0479">Metal-binding</keyword>
<evidence type="ECO:0000313" key="7">
    <source>
        <dbReference type="Proteomes" id="UP000050961"/>
    </source>
</evidence>
<dbReference type="AlphaFoldDB" id="A0A0R2DM25"/>
<dbReference type="InterPro" id="IPR024185">
    <property type="entry name" value="FTHF_cligase-like_sf"/>
</dbReference>
<keyword evidence="3 4" id="KW-0067">ATP-binding</keyword>
<dbReference type="eggNOG" id="COG0212">
    <property type="taxonomic scope" value="Bacteria"/>
</dbReference>
<feature type="binding site" evidence="4">
    <location>
        <begin position="11"/>
        <end position="15"/>
    </location>
    <ligand>
        <name>ATP</name>
        <dbReference type="ChEBI" id="CHEBI:30616"/>
    </ligand>
</feature>
<dbReference type="InterPro" id="IPR002698">
    <property type="entry name" value="FTHF_cligase"/>
</dbReference>
<protein>
    <recommendedName>
        <fullName evidence="5">5-formyltetrahydrofolate cyclo-ligase</fullName>
        <ecNumber evidence="5">6.3.3.2</ecNumber>
    </recommendedName>
</protein>
<proteinExistence type="inferred from homology"/>
<evidence type="ECO:0000256" key="5">
    <source>
        <dbReference type="RuleBase" id="RU361279"/>
    </source>
</evidence>
<dbReference type="InterPro" id="IPR037171">
    <property type="entry name" value="NagB/RpiA_transferase-like"/>
</dbReference>
<organism evidence="6 7">
    <name type="scientific">Liquorilactobacillus sucicola DSM 21376 = JCM 15457</name>
    <dbReference type="NCBI Taxonomy" id="1423806"/>
    <lineage>
        <taxon>Bacteria</taxon>
        <taxon>Bacillati</taxon>
        <taxon>Bacillota</taxon>
        <taxon>Bacilli</taxon>
        <taxon>Lactobacillales</taxon>
        <taxon>Lactobacillaceae</taxon>
        <taxon>Liquorilactobacillus</taxon>
    </lineage>
</organism>
<dbReference type="EMBL" id="AYZF01000017">
    <property type="protein sequence ID" value="KRN05202.1"/>
    <property type="molecule type" value="Genomic_DNA"/>
</dbReference>
<dbReference type="PIRSF" id="PIRSF006806">
    <property type="entry name" value="FTHF_cligase"/>
    <property type="match status" value="1"/>
</dbReference>
<dbReference type="PANTHER" id="PTHR23407:SF1">
    <property type="entry name" value="5-FORMYLTETRAHYDROFOLATE CYCLO-LIGASE"/>
    <property type="match status" value="1"/>
</dbReference>
<dbReference type="GO" id="GO:0046872">
    <property type="term" value="F:metal ion binding"/>
    <property type="evidence" value="ECO:0007669"/>
    <property type="project" value="UniProtKB-KW"/>
</dbReference>
<feature type="binding site" evidence="4">
    <location>
        <position position="63"/>
    </location>
    <ligand>
        <name>substrate</name>
    </ligand>
</feature>
<evidence type="ECO:0000256" key="4">
    <source>
        <dbReference type="PIRSR" id="PIRSR006806-1"/>
    </source>
</evidence>
<dbReference type="STRING" id="1423806.FD15_GL001747"/>
<dbReference type="Pfam" id="PF01812">
    <property type="entry name" value="5-FTHF_cyc-lig"/>
    <property type="match status" value="1"/>
</dbReference>
<comment type="similarity">
    <text evidence="1 5">Belongs to the 5-formyltetrahydrofolate cyclo-ligase family.</text>
</comment>
<evidence type="ECO:0000256" key="2">
    <source>
        <dbReference type="ARBA" id="ARBA00022741"/>
    </source>
</evidence>
<evidence type="ECO:0000256" key="1">
    <source>
        <dbReference type="ARBA" id="ARBA00010638"/>
    </source>
</evidence>
<evidence type="ECO:0000313" key="6">
    <source>
        <dbReference type="EMBL" id="KRN05202.1"/>
    </source>
</evidence>
<sequence>MQKGYNCLETKETIRRLQLERLLKLSGTWAKMANELELYEALFATSIWQKAHRIGVTISSSIEIDTKPIILQARLQSKEVYVPRTLPNRQMSFFKLKRNTVIEKNSFGIYEPQIDAELVRKEELDLLLVPGLAFSLQGDRIGFGGGYYDRYLADYRGVSVSLVDPQRLFEECAWKKEETDQQINKIVTVGSGVLNGIMDA</sequence>
<dbReference type="GO" id="GO:0035999">
    <property type="term" value="P:tetrahydrofolate interconversion"/>
    <property type="evidence" value="ECO:0007669"/>
    <property type="project" value="TreeGrafter"/>
</dbReference>
<keyword evidence="7" id="KW-1185">Reference proteome</keyword>
<feature type="binding site" evidence="4">
    <location>
        <begin position="140"/>
        <end position="148"/>
    </location>
    <ligand>
        <name>ATP</name>
        <dbReference type="ChEBI" id="CHEBI:30616"/>
    </ligand>
</feature>
<keyword evidence="5" id="KW-0460">Magnesium</keyword>
<accession>A0A0R2DM25</accession>
<comment type="catalytic activity">
    <reaction evidence="5">
        <text>(6S)-5-formyl-5,6,7,8-tetrahydrofolate + ATP = (6R)-5,10-methenyltetrahydrofolate + ADP + phosphate</text>
        <dbReference type="Rhea" id="RHEA:10488"/>
        <dbReference type="ChEBI" id="CHEBI:30616"/>
        <dbReference type="ChEBI" id="CHEBI:43474"/>
        <dbReference type="ChEBI" id="CHEBI:57455"/>
        <dbReference type="ChEBI" id="CHEBI:57457"/>
        <dbReference type="ChEBI" id="CHEBI:456216"/>
        <dbReference type="EC" id="6.3.3.2"/>
    </reaction>
</comment>
<feature type="binding site" evidence="4">
    <location>
        <position position="58"/>
    </location>
    <ligand>
        <name>substrate</name>
    </ligand>
</feature>